<keyword evidence="5 13" id="KW-0812">Transmembrane</keyword>
<organism evidence="15">
    <name type="scientific">Lamprotornis superbus</name>
    <dbReference type="NCBI Taxonomy" id="245042"/>
    <lineage>
        <taxon>Eukaryota</taxon>
        <taxon>Metazoa</taxon>
        <taxon>Chordata</taxon>
        <taxon>Craniata</taxon>
        <taxon>Vertebrata</taxon>
        <taxon>Euteleostomi</taxon>
        <taxon>Archelosauria</taxon>
        <taxon>Archosauria</taxon>
        <taxon>Dinosauria</taxon>
        <taxon>Saurischia</taxon>
        <taxon>Theropoda</taxon>
        <taxon>Coelurosauria</taxon>
        <taxon>Aves</taxon>
        <taxon>Neognathae</taxon>
        <taxon>Neoaves</taxon>
        <taxon>Telluraves</taxon>
        <taxon>Australaves</taxon>
        <taxon>Passeriformes</taxon>
        <taxon>Sturnidae</taxon>
        <taxon>Lamprotornis</taxon>
    </lineage>
</organism>
<dbReference type="FunFam" id="2.60.40.2030:FF:000001">
    <property type="entry name" value="sodium/calcium exchanger 1 isoform X1"/>
    <property type="match status" value="1"/>
</dbReference>
<gene>
    <name evidence="16" type="ORF">IHE44_0013936</name>
    <name evidence="15" type="ORF">IHE44_014583</name>
</gene>
<dbReference type="Proteomes" id="UP000618051">
    <property type="component" value="Unassembled WGS sequence"/>
</dbReference>
<evidence type="ECO:0000313" key="16">
    <source>
        <dbReference type="EMBL" id="KAI1237846.1"/>
    </source>
</evidence>
<evidence type="ECO:0000256" key="11">
    <source>
        <dbReference type="ARBA" id="ARBA00023136"/>
    </source>
</evidence>
<evidence type="ECO:0000256" key="4">
    <source>
        <dbReference type="ARBA" id="ARBA00022568"/>
    </source>
</evidence>
<keyword evidence="10" id="KW-0406">Ion transport</keyword>
<feature type="transmembrane region" description="Helical" evidence="13">
    <location>
        <begin position="443"/>
        <end position="465"/>
    </location>
</feature>
<comment type="caution">
    <text evidence="15">The sequence shown here is derived from an EMBL/GenBank/DDBJ whole genome shotgun (WGS) entry which is preliminary data.</text>
</comment>
<keyword evidence="9 13" id="KW-1133">Transmembrane helix</keyword>
<keyword evidence="7" id="KW-0677">Repeat</keyword>
<keyword evidence="3" id="KW-0050">Antiport</keyword>
<protein>
    <recommendedName>
        <fullName evidence="14">Calx-beta domain-containing protein</fullName>
    </recommendedName>
</protein>
<dbReference type="Gene3D" id="1.20.1420.30">
    <property type="entry name" value="NCX, central ion-binding region"/>
    <property type="match status" value="1"/>
</dbReference>
<evidence type="ECO:0000256" key="12">
    <source>
        <dbReference type="SAM" id="MobiDB-lite"/>
    </source>
</evidence>
<feature type="region of interest" description="Disordered" evidence="12">
    <location>
        <begin position="135"/>
        <end position="181"/>
    </location>
</feature>
<dbReference type="GO" id="GO:0005432">
    <property type="term" value="F:calcium:sodium antiporter activity"/>
    <property type="evidence" value="ECO:0007669"/>
    <property type="project" value="TreeGrafter"/>
</dbReference>
<dbReference type="SUPFAM" id="SSF141072">
    <property type="entry name" value="CalX-like"/>
    <property type="match status" value="2"/>
</dbReference>
<feature type="domain" description="Calx-beta" evidence="14">
    <location>
        <begin position="726"/>
        <end position="834"/>
    </location>
</feature>
<comment type="subcellular location">
    <subcellularLocation>
        <location evidence="1">Endomembrane system</location>
        <topology evidence="1">Multi-pass membrane protein</topology>
    </subcellularLocation>
</comment>
<feature type="domain" description="Calx-beta" evidence="14">
    <location>
        <begin position="597"/>
        <end position="697"/>
    </location>
</feature>
<evidence type="ECO:0000313" key="15">
    <source>
        <dbReference type="EMBL" id="KAG0130523.1"/>
    </source>
</evidence>
<evidence type="ECO:0000256" key="1">
    <source>
        <dbReference type="ARBA" id="ARBA00004127"/>
    </source>
</evidence>
<name>A0A835U2R8_9PASS</name>
<keyword evidence="8" id="KW-0106">Calcium</keyword>
<accession>A0A835U2R8</accession>
<dbReference type="InterPro" id="IPR003644">
    <property type="entry name" value="Calx_beta"/>
</dbReference>
<dbReference type="GO" id="GO:0098703">
    <property type="term" value="P:calcium ion import across plasma membrane"/>
    <property type="evidence" value="ECO:0007669"/>
    <property type="project" value="TreeGrafter"/>
</dbReference>
<dbReference type="GO" id="GO:0012505">
    <property type="term" value="C:endomembrane system"/>
    <property type="evidence" value="ECO:0007669"/>
    <property type="project" value="UniProtKB-SubCell"/>
</dbReference>
<dbReference type="InterPro" id="IPR038081">
    <property type="entry name" value="CalX-like_sf"/>
</dbReference>
<dbReference type="InterPro" id="IPR044880">
    <property type="entry name" value="NCX_ion-bd_dom_sf"/>
</dbReference>
<keyword evidence="4" id="KW-0109">Calcium transport</keyword>
<evidence type="ECO:0000256" key="8">
    <source>
        <dbReference type="ARBA" id="ARBA00022837"/>
    </source>
</evidence>
<evidence type="ECO:0000256" key="2">
    <source>
        <dbReference type="ARBA" id="ARBA00022448"/>
    </source>
</evidence>
<dbReference type="GO" id="GO:0042383">
    <property type="term" value="C:sarcolemma"/>
    <property type="evidence" value="ECO:0007669"/>
    <property type="project" value="TreeGrafter"/>
</dbReference>
<dbReference type="OrthoDB" id="418484at2759"/>
<dbReference type="Pfam" id="PF01699">
    <property type="entry name" value="Na_Ca_ex"/>
    <property type="match status" value="1"/>
</dbReference>
<dbReference type="EMBL" id="JADDUC020000007">
    <property type="protein sequence ID" value="KAI1237846.1"/>
    <property type="molecule type" value="Genomic_DNA"/>
</dbReference>
<evidence type="ECO:0000256" key="5">
    <source>
        <dbReference type="ARBA" id="ARBA00022692"/>
    </source>
</evidence>
<evidence type="ECO:0000256" key="9">
    <source>
        <dbReference type="ARBA" id="ARBA00022989"/>
    </source>
</evidence>
<dbReference type="GO" id="GO:0007154">
    <property type="term" value="P:cell communication"/>
    <property type="evidence" value="ECO:0007669"/>
    <property type="project" value="InterPro"/>
</dbReference>
<evidence type="ECO:0000313" key="17">
    <source>
        <dbReference type="Proteomes" id="UP000618051"/>
    </source>
</evidence>
<dbReference type="Pfam" id="PF16494">
    <property type="entry name" value="Na_Ca_ex_C"/>
    <property type="match status" value="1"/>
</dbReference>
<keyword evidence="11 13" id="KW-0472">Membrane</keyword>
<feature type="region of interest" description="Disordered" evidence="12">
    <location>
        <begin position="1"/>
        <end position="21"/>
    </location>
</feature>
<reference evidence="16" key="3">
    <citation type="submission" date="2022-01" db="EMBL/GenBank/DDBJ databases">
        <authorList>
            <person name="Rubenstein D.R."/>
        </authorList>
    </citation>
    <scope>NUCLEOTIDE SEQUENCE</scope>
    <source>
        <strain evidence="16">SS15</strain>
        <tissue evidence="16">Liver</tissue>
    </source>
</reference>
<keyword evidence="2" id="KW-0813">Transport</keyword>
<dbReference type="GO" id="GO:0098794">
    <property type="term" value="C:postsynapse"/>
    <property type="evidence" value="ECO:0007669"/>
    <property type="project" value="TreeGrafter"/>
</dbReference>
<feature type="transmembrane region" description="Helical" evidence="13">
    <location>
        <begin position="318"/>
        <end position="336"/>
    </location>
</feature>
<dbReference type="PANTHER" id="PTHR11878:SF7">
    <property type="entry name" value="SODIUM_CALCIUM EXCHANGER 3"/>
    <property type="match status" value="1"/>
</dbReference>
<evidence type="ECO:0000259" key="14">
    <source>
        <dbReference type="SMART" id="SM00237"/>
    </source>
</evidence>
<feature type="transmembrane region" description="Helical" evidence="13">
    <location>
        <begin position="411"/>
        <end position="431"/>
    </location>
</feature>
<evidence type="ECO:0000256" key="7">
    <source>
        <dbReference type="ARBA" id="ARBA00022737"/>
    </source>
</evidence>
<dbReference type="Gene3D" id="2.60.40.2030">
    <property type="match status" value="2"/>
</dbReference>
<evidence type="ECO:0000256" key="10">
    <source>
        <dbReference type="ARBA" id="ARBA00023065"/>
    </source>
</evidence>
<keyword evidence="17" id="KW-1185">Reference proteome</keyword>
<reference evidence="15" key="1">
    <citation type="submission" date="2020-10" db="EMBL/GenBank/DDBJ databases">
        <title>Feather gene expression reveals the developmental basis of iridescence in African starlings.</title>
        <authorList>
            <person name="Rubenstein D.R."/>
        </authorList>
    </citation>
    <scope>NUCLEOTIDE SEQUENCE</scope>
    <source>
        <strain evidence="15">SS15</strain>
        <tissue evidence="15">Liver</tissue>
    </source>
</reference>
<feature type="region of interest" description="Disordered" evidence="12">
    <location>
        <begin position="1492"/>
        <end position="1527"/>
    </location>
</feature>
<dbReference type="Pfam" id="PF03160">
    <property type="entry name" value="Calx-beta"/>
    <property type="match status" value="1"/>
</dbReference>
<dbReference type="GO" id="GO:0030424">
    <property type="term" value="C:axon"/>
    <property type="evidence" value="ECO:0007669"/>
    <property type="project" value="TreeGrafter"/>
</dbReference>
<evidence type="ECO:0000256" key="6">
    <source>
        <dbReference type="ARBA" id="ARBA00022729"/>
    </source>
</evidence>
<dbReference type="EMBL" id="JADDUC010000010">
    <property type="protein sequence ID" value="KAG0130523.1"/>
    <property type="molecule type" value="Genomic_DNA"/>
</dbReference>
<proteinExistence type="predicted"/>
<dbReference type="InterPro" id="IPR004837">
    <property type="entry name" value="NaCa_Exmemb"/>
</dbReference>
<dbReference type="PANTHER" id="PTHR11878">
    <property type="entry name" value="SODIUM/CALCIUM EXCHANGER"/>
    <property type="match status" value="1"/>
</dbReference>
<evidence type="ECO:0000256" key="13">
    <source>
        <dbReference type="SAM" id="Phobius"/>
    </source>
</evidence>
<sequence length="1560" mass="170115">MHRFAPTEPTSKGGPGSLSSRDRGGLGLCCCLRSLWVLSLSSVRVLGRLLALVLTGAPSEHQGPEVVSDSLLLDEALHVLIQGDTGHTVAGRDSKSCVLQSGICIWLKWSSPMTQLLLLLAGLVVADLGPAWNIGKREEPGQDRQEYSGMEEDRAGQPASEGRPAVGTQTERKKEKLRNKQAVAEDGNTLERGCEVMLIAVLYLLCAGTQACQVHLEPSLPGPSAAPCLSGAHPTLRSNQLPFLAGLESGREDVLGLFGSTQWKLHLVYGVVDAGLTGDSTSTVQNSSCSGSFDCKEGVILPIWYPENPSLGDKIARVIVYFVALIYMFLGVSIIADRFMASIEVITSQEKEITIKKPNGETTTTTIRIWNETVSNLTLMALGSSAPEILLSLIEVCGHGFIAGDLGPSTIVGSAAFNMFIIIAICVYVIPDGETRKIKHLRVFFVTAAWSIFAYIWLYMILAVFSPGVVQYMHKKYRTDKHRGIIIESEGDHPKGIEMDGKMMNSHFLDGNLVTVEGKEVDESRKEMIRILKDLKQKHPEKDLDQLVEMANYYALSHQQKSRAFYRIQATRMMTGAGNILKKHAAEQAKRTTSLHEVRPEEPEEFISKIYFDPCSYQCLENCGAVLLTVVRKGGDMSKTIYVDYKTEDGSANAGADYEFTEGTVVLKSGETQKEFSVGIIDDDIFEEDEHFFVRLSNLRVVESEEPPELSNSPYPKAILASPCVATVTILDDDHAGIFTFECDIIHVSESIGVMEVKVLRTSGARGTVIVPFRTVEGTAKGGGEDFEDTYGELEFKNDETVGGPVWIKVMLVLCPKAAGYQLPQGRQHTLVLLPCLLCVVPPLFGRKVLGKKESSSPSPVHLSKEFPVLLAIQELEEGAYNYIISMKHNDSPLISHGEQLSAAAQNLSPMEAALALTGMSVEGLPGLPTFSPGLGNVQAKLVSLNFPPNAHFVIFLPSEVETAVNLKWEGGWHDELSTESRWGSSPASMGSLLLHSPHQQTGLSFKVELGLQLWCSRAEESQLSVMTEVVVAPLAMTVTSSSDVIQMSIRGKIPRRPQDGICTFTVSLSQAAKGRGMGDTVVPCVFAELLVSCHTGCNIGLDKCDTPFSLLQLIRFYRPAVYNIHCRQKDDTAYGDQTLPLVLRSLPEQGPTRREMGADPCCGCGSSPGDRADRLGTPGWVSLLLLWLLEMFLIRNNTVPRLPLLVFSNKAEQAACTCLEPEGSVVPNAPESVLGSVPTCLAQISKGCFVQCHRSTGCLIAVNGQYCHMLAKAARTRKEEALPNVHFPTPGRLPSFTHQQVMLLPKALQSGTAAHPLLEETVWAGRRSRVSRLSTLPMQDTKECSFLVVSDISIGEKARAVPAKVLCGLLCQVYPMPGSGVTSQWSKGPPQALPEINPFLRKGLLPRQEPVARSTVDTVDGRHSSYLSSSFGSHLIGMLQGVMLLDTLLPAEKVHGSQDCPVLTASSPLQAAPCLSLHHCLVPCWSSWGSRESCTGAPGSGARNGGKRRKMGPVQEDYPAKSIHKEKSWKRREHKKAWRISEARWLSCLLTEPNTPPFY</sequence>
<reference evidence="16 17" key="2">
    <citation type="journal article" date="2021" name="J. Hered.">
        <title>Feather Gene Expression Elucidates the Developmental Basis of Plumage Iridescence in African Starlings.</title>
        <authorList>
            <person name="Rubenstein D.R."/>
            <person name="Corvelo A."/>
            <person name="MacManes M.D."/>
            <person name="Maia R."/>
            <person name="Narzisi G."/>
            <person name="Rousaki A."/>
            <person name="Vandenabeele P."/>
            <person name="Shawkey M.D."/>
            <person name="Solomon J."/>
        </authorList>
    </citation>
    <scope>NUCLEOTIDE SEQUENCE [LARGE SCALE GENOMIC DNA]</scope>
    <source>
        <strain evidence="16">SS15</strain>
    </source>
</reference>
<dbReference type="SMART" id="SM00237">
    <property type="entry name" value="Calx_beta"/>
    <property type="match status" value="2"/>
</dbReference>
<keyword evidence="6" id="KW-0732">Signal</keyword>
<feature type="compositionally biased region" description="Basic and acidic residues" evidence="12">
    <location>
        <begin position="135"/>
        <end position="155"/>
    </location>
</feature>
<dbReference type="InterPro" id="IPR051171">
    <property type="entry name" value="CaCA"/>
</dbReference>
<dbReference type="InterPro" id="IPR032452">
    <property type="entry name" value="Na_Ca_Ex_C-exten"/>
</dbReference>
<evidence type="ECO:0000256" key="3">
    <source>
        <dbReference type="ARBA" id="ARBA00022449"/>
    </source>
</evidence>